<dbReference type="InterPro" id="IPR010064">
    <property type="entry name" value="HK97-gp10_tail"/>
</dbReference>
<protein>
    <submittedName>
        <fullName evidence="1">Type I neck protein</fullName>
    </submittedName>
</protein>
<proteinExistence type="predicted"/>
<accession>A0A8S5U2U4</accession>
<sequence length="125" mass="14315">MRDMNELAEMLERGLEAWQSEIFEREALKIGRHAVDSVKAVTPVVTGHLRRNWYNEVTKEGNDYIIWIKNNVVYGPAVNYGRRTKNGGMTRGQYMLETGIENYKQSAYENDINAMILALQGAFNA</sequence>
<organism evidence="1">
    <name type="scientific">Myoviridae sp. ctQdF5</name>
    <dbReference type="NCBI Taxonomy" id="2825101"/>
    <lineage>
        <taxon>Viruses</taxon>
        <taxon>Duplodnaviria</taxon>
        <taxon>Heunggongvirae</taxon>
        <taxon>Uroviricota</taxon>
        <taxon>Caudoviricetes</taxon>
    </lineage>
</organism>
<name>A0A8S5U2U4_9CAUD</name>
<evidence type="ECO:0000313" key="1">
    <source>
        <dbReference type="EMBL" id="DAF88780.1"/>
    </source>
</evidence>
<dbReference type="Pfam" id="PF04883">
    <property type="entry name" value="HK97-gp10_like"/>
    <property type="match status" value="1"/>
</dbReference>
<reference evidence="1" key="1">
    <citation type="journal article" date="2021" name="Proc. Natl. Acad. Sci. U.S.A.">
        <title>A Catalog of Tens of Thousands of Viruses from Human Metagenomes Reveals Hidden Associations with Chronic Diseases.</title>
        <authorList>
            <person name="Tisza M.J."/>
            <person name="Buck C.B."/>
        </authorList>
    </citation>
    <scope>NUCLEOTIDE SEQUENCE</scope>
    <source>
        <strain evidence="1">CtQdF5</strain>
    </source>
</reference>
<dbReference type="EMBL" id="BK015995">
    <property type="protein sequence ID" value="DAF88780.1"/>
    <property type="molecule type" value="Genomic_DNA"/>
</dbReference>